<dbReference type="EMBL" id="AP018694">
    <property type="protein sequence ID" value="BBE17506.1"/>
    <property type="molecule type" value="Genomic_DNA"/>
</dbReference>
<dbReference type="AlphaFoldDB" id="A0A5K7S7J4"/>
<keyword evidence="2" id="KW-1185">Reference proteome</keyword>
<proteinExistence type="predicted"/>
<name>A0A5K7S7J4_9BACT</name>
<organism evidence="1 2">
    <name type="scientific">Aquipluma nitroreducens</name>
    <dbReference type="NCBI Taxonomy" id="2010828"/>
    <lineage>
        <taxon>Bacteria</taxon>
        <taxon>Pseudomonadati</taxon>
        <taxon>Bacteroidota</taxon>
        <taxon>Bacteroidia</taxon>
        <taxon>Marinilabiliales</taxon>
        <taxon>Prolixibacteraceae</taxon>
        <taxon>Aquipluma</taxon>
    </lineage>
</organism>
<protein>
    <submittedName>
        <fullName evidence="1">Uncharacterized protein</fullName>
    </submittedName>
</protein>
<sequence length="37" mass="4322">MASYYLSVGLLQMQLPFLKHRGDQIFPLSFQKVFKCS</sequence>
<evidence type="ECO:0000313" key="1">
    <source>
        <dbReference type="EMBL" id="BBE17506.1"/>
    </source>
</evidence>
<reference evidence="1" key="1">
    <citation type="journal article" date="2020" name="Int. J. Syst. Evol. Microbiol.">
        <title>Aquipluma nitroreducens gen. nov. sp. nov., a novel facultatively anaerobic bacterium isolated from a freshwater lake.</title>
        <authorList>
            <person name="Watanabe M."/>
            <person name="Kojima H."/>
            <person name="Fukui M."/>
        </authorList>
    </citation>
    <scope>NUCLEOTIDE SEQUENCE</scope>
    <source>
        <strain evidence="1">MeG22</strain>
    </source>
</reference>
<gene>
    <name evidence="1" type="ORF">AQPE_1657</name>
</gene>
<accession>A0A5K7S7J4</accession>
<evidence type="ECO:0000313" key="2">
    <source>
        <dbReference type="Proteomes" id="UP001193389"/>
    </source>
</evidence>
<dbReference type="KEGG" id="anf:AQPE_1657"/>
<dbReference type="Proteomes" id="UP001193389">
    <property type="component" value="Chromosome"/>
</dbReference>